<accession>A0A2G3A4D2</accession>
<dbReference type="Pfam" id="PF20431">
    <property type="entry name" value="E_motif"/>
    <property type="match status" value="1"/>
</dbReference>
<dbReference type="Proteomes" id="UP000222542">
    <property type="component" value="Unassembled WGS sequence"/>
</dbReference>
<dbReference type="STRING" id="4072.A0A2G3A4D2"/>
<dbReference type="InterPro" id="IPR046960">
    <property type="entry name" value="PPR_At4g14850-like_plant"/>
</dbReference>
<dbReference type="GO" id="GO:0003723">
    <property type="term" value="F:RNA binding"/>
    <property type="evidence" value="ECO:0007669"/>
    <property type="project" value="InterPro"/>
</dbReference>
<proteinExistence type="predicted"/>
<dbReference type="PANTHER" id="PTHR47926:SF485">
    <property type="entry name" value="REPEAT-LIKE SUPERFAMILY PROTEIN, PUTATIVE-RELATED"/>
    <property type="match status" value="1"/>
</dbReference>
<dbReference type="InterPro" id="IPR046848">
    <property type="entry name" value="E_motif"/>
</dbReference>
<dbReference type="AlphaFoldDB" id="A0A2G3A4D2"/>
<organism evidence="1 2">
    <name type="scientific">Capsicum annuum</name>
    <name type="common">Capsicum pepper</name>
    <dbReference type="NCBI Taxonomy" id="4072"/>
    <lineage>
        <taxon>Eukaryota</taxon>
        <taxon>Viridiplantae</taxon>
        <taxon>Streptophyta</taxon>
        <taxon>Embryophyta</taxon>
        <taxon>Tracheophyta</taxon>
        <taxon>Spermatophyta</taxon>
        <taxon>Magnoliopsida</taxon>
        <taxon>eudicotyledons</taxon>
        <taxon>Gunneridae</taxon>
        <taxon>Pentapetalae</taxon>
        <taxon>asterids</taxon>
        <taxon>lamiids</taxon>
        <taxon>Solanales</taxon>
        <taxon>Solanaceae</taxon>
        <taxon>Solanoideae</taxon>
        <taxon>Capsiceae</taxon>
        <taxon>Capsicum</taxon>
    </lineage>
</organism>
<dbReference type="Gene3D" id="1.25.40.10">
    <property type="entry name" value="Tetratricopeptide repeat domain"/>
    <property type="match status" value="1"/>
</dbReference>
<dbReference type="EMBL" id="AYRZ02000002">
    <property type="protein sequence ID" value="PHT89053.1"/>
    <property type="molecule type" value="Genomic_DNA"/>
</dbReference>
<dbReference type="GO" id="GO:0009451">
    <property type="term" value="P:RNA modification"/>
    <property type="evidence" value="ECO:0007669"/>
    <property type="project" value="InterPro"/>
</dbReference>
<comment type="caution">
    <text evidence="1">The sequence shown here is derived from an EMBL/GenBank/DDBJ whole genome shotgun (WGS) entry which is preliminary data.</text>
</comment>
<dbReference type="InterPro" id="IPR011990">
    <property type="entry name" value="TPR-like_helical_dom_sf"/>
</dbReference>
<keyword evidence="2" id="KW-1185">Reference proteome</keyword>
<evidence type="ECO:0008006" key="3">
    <source>
        <dbReference type="Google" id="ProtNLM"/>
    </source>
</evidence>
<sequence>MELYDHGFGTHGHGEKALKTFLEIEKGGVTPNGSTFICVLSTCTHSGMGALLSACKTHSNLELGKIVAKRIIERDPEDIGSYVILSNIYTAQERWDGMEKVRKIMVVYGIRKEAGSSLVQFVNSDMWCFLENVSGWLKNNMGITNLFFCLSPT</sequence>
<dbReference type="PANTHER" id="PTHR47926">
    <property type="entry name" value="PENTATRICOPEPTIDE REPEAT-CONTAINING PROTEIN"/>
    <property type="match status" value="1"/>
</dbReference>
<gene>
    <name evidence="1" type="ORF">T459_04166</name>
</gene>
<name>A0A2G3A4D2_CAPAN</name>
<evidence type="ECO:0000313" key="1">
    <source>
        <dbReference type="EMBL" id="PHT89053.1"/>
    </source>
</evidence>
<reference evidence="1 2" key="2">
    <citation type="journal article" date="2017" name="Genome Biol.">
        <title>New reference genome sequences of hot pepper reveal the massive evolution of plant disease-resistance genes by retroduplication.</title>
        <authorList>
            <person name="Kim S."/>
            <person name="Park J."/>
            <person name="Yeom S.I."/>
            <person name="Kim Y.M."/>
            <person name="Seo E."/>
            <person name="Kim K.T."/>
            <person name="Kim M.S."/>
            <person name="Lee J.M."/>
            <person name="Cheong K."/>
            <person name="Shin H.S."/>
            <person name="Kim S.B."/>
            <person name="Han K."/>
            <person name="Lee J."/>
            <person name="Park M."/>
            <person name="Lee H.A."/>
            <person name="Lee H.Y."/>
            <person name="Lee Y."/>
            <person name="Oh S."/>
            <person name="Lee J.H."/>
            <person name="Choi E."/>
            <person name="Choi E."/>
            <person name="Lee S.E."/>
            <person name="Jeon J."/>
            <person name="Kim H."/>
            <person name="Choi G."/>
            <person name="Song H."/>
            <person name="Lee J."/>
            <person name="Lee S.C."/>
            <person name="Kwon J.K."/>
            <person name="Lee H.Y."/>
            <person name="Koo N."/>
            <person name="Hong Y."/>
            <person name="Kim R.W."/>
            <person name="Kang W.H."/>
            <person name="Huh J.H."/>
            <person name="Kang B.C."/>
            <person name="Yang T.J."/>
            <person name="Lee Y.H."/>
            <person name="Bennetzen J.L."/>
            <person name="Choi D."/>
        </authorList>
    </citation>
    <scope>NUCLEOTIDE SEQUENCE [LARGE SCALE GENOMIC DNA]</scope>
    <source>
        <strain evidence="2">cv. CM334</strain>
    </source>
</reference>
<reference evidence="1 2" key="1">
    <citation type="journal article" date="2014" name="Nat. Genet.">
        <title>Genome sequence of the hot pepper provides insights into the evolution of pungency in Capsicum species.</title>
        <authorList>
            <person name="Kim S."/>
            <person name="Park M."/>
            <person name="Yeom S.I."/>
            <person name="Kim Y.M."/>
            <person name="Lee J.M."/>
            <person name="Lee H.A."/>
            <person name="Seo E."/>
            <person name="Choi J."/>
            <person name="Cheong K."/>
            <person name="Kim K.T."/>
            <person name="Jung K."/>
            <person name="Lee G.W."/>
            <person name="Oh S.K."/>
            <person name="Bae C."/>
            <person name="Kim S.B."/>
            <person name="Lee H.Y."/>
            <person name="Kim S.Y."/>
            <person name="Kim M.S."/>
            <person name="Kang B.C."/>
            <person name="Jo Y.D."/>
            <person name="Yang H.B."/>
            <person name="Jeong H.J."/>
            <person name="Kang W.H."/>
            <person name="Kwon J.K."/>
            <person name="Shin C."/>
            <person name="Lim J.Y."/>
            <person name="Park J.H."/>
            <person name="Huh J.H."/>
            <person name="Kim J.S."/>
            <person name="Kim B.D."/>
            <person name="Cohen O."/>
            <person name="Paran I."/>
            <person name="Suh M.C."/>
            <person name="Lee S.B."/>
            <person name="Kim Y.K."/>
            <person name="Shin Y."/>
            <person name="Noh S.J."/>
            <person name="Park J."/>
            <person name="Seo Y.S."/>
            <person name="Kwon S.Y."/>
            <person name="Kim H.A."/>
            <person name="Park J.M."/>
            <person name="Kim H.J."/>
            <person name="Choi S.B."/>
            <person name="Bosland P.W."/>
            <person name="Reeves G."/>
            <person name="Jo S.H."/>
            <person name="Lee B.W."/>
            <person name="Cho H.T."/>
            <person name="Choi H.S."/>
            <person name="Lee M.S."/>
            <person name="Yu Y."/>
            <person name="Do Choi Y."/>
            <person name="Park B.S."/>
            <person name="van Deynze A."/>
            <person name="Ashrafi H."/>
            <person name="Hill T."/>
            <person name="Kim W.T."/>
            <person name="Pai H.S."/>
            <person name="Ahn H.K."/>
            <person name="Yeam I."/>
            <person name="Giovannoni J.J."/>
            <person name="Rose J.K."/>
            <person name="Sorensen I."/>
            <person name="Lee S.J."/>
            <person name="Kim R.W."/>
            <person name="Choi I.Y."/>
            <person name="Choi B.S."/>
            <person name="Lim J.S."/>
            <person name="Lee Y.H."/>
            <person name="Choi D."/>
        </authorList>
    </citation>
    <scope>NUCLEOTIDE SEQUENCE [LARGE SCALE GENOMIC DNA]</scope>
    <source>
        <strain evidence="2">cv. CM334</strain>
    </source>
</reference>
<dbReference type="Gramene" id="PHT89053">
    <property type="protein sequence ID" value="PHT89053"/>
    <property type="gene ID" value="T459_04166"/>
</dbReference>
<protein>
    <recommendedName>
        <fullName evidence="3">Pentatricopeptide repeat-containing protein</fullName>
    </recommendedName>
</protein>
<evidence type="ECO:0000313" key="2">
    <source>
        <dbReference type="Proteomes" id="UP000222542"/>
    </source>
</evidence>